<evidence type="ECO:0000259" key="11">
    <source>
        <dbReference type="Pfam" id="PF02875"/>
    </source>
</evidence>
<dbReference type="GO" id="GO:0051301">
    <property type="term" value="P:cell division"/>
    <property type="evidence" value="ECO:0007669"/>
    <property type="project" value="UniProtKB-KW"/>
</dbReference>
<dbReference type="Gene3D" id="3.40.1190.10">
    <property type="entry name" value="Mur-like, catalytic domain"/>
    <property type="match status" value="1"/>
</dbReference>
<evidence type="ECO:0000259" key="12">
    <source>
        <dbReference type="Pfam" id="PF08245"/>
    </source>
</evidence>
<sequence length="419" mass="44771">MNIVIAGYDVEGKSSYAYFQRKFPDAQLTIVDERELSDVPAGAEVCTGAGVFSDQFYDVDMVVRTAGLPPSRIKTSGTIWSATNEFFAQCPAPIIGVTGTKGKGTTCSLITSMLRAAGKTVHLVGNIGVPSLDVLPQIQPDDIVVYELSSFQLWDLEKSPHVAVVLMIEPDHLDRHDGFADYLDAKSHIAKFQTAQDIIIYNRNNQFSQQIAAKSPARQLSYPIDLSAEMQQALKLPGAHNQENASAAVLVAKTVVPELSDEIICQGLAGFTGLPHRLKFVAEKRGVKFYDDSISTTPGSAVAALRSFQQPKVMLLGGADKGGDYTELAEELVHSSSLRGVIVSGGNADDIAKVLQKAGLPDATIVQKGVIPMTEVVQCALDIAQPGDVVILSPAAASFDQYANYTARGEAFVEAVAGI</sequence>
<comment type="similarity">
    <text evidence="9">Belongs to the MurCDEF family.</text>
</comment>
<dbReference type="InterPro" id="IPR004101">
    <property type="entry name" value="Mur_ligase_C"/>
</dbReference>
<feature type="binding site" evidence="9">
    <location>
        <begin position="99"/>
        <end position="105"/>
    </location>
    <ligand>
        <name>ATP</name>
        <dbReference type="ChEBI" id="CHEBI:30616"/>
    </ligand>
</feature>
<dbReference type="GO" id="GO:0071555">
    <property type="term" value="P:cell wall organization"/>
    <property type="evidence" value="ECO:0007669"/>
    <property type="project" value="UniProtKB-KW"/>
</dbReference>
<evidence type="ECO:0000256" key="3">
    <source>
        <dbReference type="ARBA" id="ARBA00022490"/>
    </source>
</evidence>
<dbReference type="Proteomes" id="UP000310639">
    <property type="component" value="Chromosome"/>
</dbReference>
<dbReference type="RefSeq" id="WP_138078636.1">
    <property type="nucleotide sequence ID" value="NZ_CP040004.1"/>
</dbReference>
<dbReference type="InterPro" id="IPR036615">
    <property type="entry name" value="Mur_ligase_C_dom_sf"/>
</dbReference>
<dbReference type="InterPro" id="IPR018109">
    <property type="entry name" value="Folylpolyglutamate_synth_CS"/>
</dbReference>
<dbReference type="KEGG" id="nft:FBF37_01030"/>
<keyword evidence="4 9" id="KW-0436">Ligase</keyword>
<reference evidence="13 14" key="1">
    <citation type="submission" date="2019-04" db="EMBL/GenBank/DDBJ databases">
        <title>Saccharibacteria TM7 genomes.</title>
        <authorList>
            <person name="Bor B."/>
            <person name="He X."/>
            <person name="Chen T."/>
            <person name="Dewhirst F.E."/>
        </authorList>
    </citation>
    <scope>NUCLEOTIDE SEQUENCE [LARGE SCALE GENOMIC DNA]</scope>
    <source>
        <strain evidence="13 14">BB001</strain>
    </source>
</reference>
<dbReference type="InterPro" id="IPR013221">
    <property type="entry name" value="Mur_ligase_cen"/>
</dbReference>
<comment type="catalytic activity">
    <reaction evidence="9 10">
        <text>UDP-N-acetyl-alpha-D-muramoyl-L-alanine + D-glutamate + ATP = UDP-N-acetyl-alpha-D-muramoyl-L-alanyl-D-glutamate + ADP + phosphate + H(+)</text>
        <dbReference type="Rhea" id="RHEA:16429"/>
        <dbReference type="ChEBI" id="CHEBI:15378"/>
        <dbReference type="ChEBI" id="CHEBI:29986"/>
        <dbReference type="ChEBI" id="CHEBI:30616"/>
        <dbReference type="ChEBI" id="CHEBI:43474"/>
        <dbReference type="ChEBI" id="CHEBI:83898"/>
        <dbReference type="ChEBI" id="CHEBI:83900"/>
        <dbReference type="ChEBI" id="CHEBI:456216"/>
        <dbReference type="EC" id="6.3.2.9"/>
    </reaction>
</comment>
<dbReference type="GO" id="GO:0005737">
    <property type="term" value="C:cytoplasm"/>
    <property type="evidence" value="ECO:0007669"/>
    <property type="project" value="UniProtKB-SubCell"/>
</dbReference>
<dbReference type="PANTHER" id="PTHR43692">
    <property type="entry name" value="UDP-N-ACETYLMURAMOYLALANINE--D-GLUTAMATE LIGASE"/>
    <property type="match status" value="1"/>
</dbReference>
<keyword evidence="14" id="KW-1185">Reference proteome</keyword>
<dbReference type="SUPFAM" id="SSF53623">
    <property type="entry name" value="MurD-like peptide ligases, catalytic domain"/>
    <property type="match status" value="1"/>
</dbReference>
<evidence type="ECO:0000256" key="4">
    <source>
        <dbReference type="ARBA" id="ARBA00022598"/>
    </source>
</evidence>
<evidence type="ECO:0000256" key="7">
    <source>
        <dbReference type="ARBA" id="ARBA00022840"/>
    </source>
</evidence>
<dbReference type="EC" id="6.3.2.9" evidence="9 10"/>
<dbReference type="HAMAP" id="MF_00639">
    <property type="entry name" value="MurD"/>
    <property type="match status" value="1"/>
</dbReference>
<organism evidence="13 14">
    <name type="scientific">Candidatus Nanosynbacter featherlites</name>
    <dbReference type="NCBI Taxonomy" id="2572088"/>
    <lineage>
        <taxon>Bacteria</taxon>
        <taxon>Candidatus Saccharimonadota</taxon>
        <taxon>Candidatus Saccharimonadia</taxon>
        <taxon>Candidatus Nanosynbacterales</taxon>
        <taxon>Candidatus Nanosynbacteraceae</taxon>
        <taxon>Candidatus Nanosynbacter</taxon>
    </lineage>
</organism>
<dbReference type="PROSITE" id="PS01011">
    <property type="entry name" value="FOLYLPOLYGLU_SYNT_1"/>
    <property type="match status" value="1"/>
</dbReference>
<dbReference type="GO" id="GO:0005524">
    <property type="term" value="F:ATP binding"/>
    <property type="evidence" value="ECO:0007669"/>
    <property type="project" value="UniProtKB-UniRule"/>
</dbReference>
<evidence type="ECO:0000256" key="2">
    <source>
        <dbReference type="ARBA" id="ARBA00004752"/>
    </source>
</evidence>
<evidence type="ECO:0000256" key="9">
    <source>
        <dbReference type="HAMAP-Rule" id="MF_00639"/>
    </source>
</evidence>
<dbReference type="Pfam" id="PF08245">
    <property type="entry name" value="Mur_ligase_M"/>
    <property type="match status" value="1"/>
</dbReference>
<keyword evidence="3 9" id="KW-0963">Cytoplasm</keyword>
<dbReference type="PANTHER" id="PTHR43692:SF1">
    <property type="entry name" value="UDP-N-ACETYLMURAMOYLALANINE--D-GLUTAMATE LIGASE"/>
    <property type="match status" value="1"/>
</dbReference>
<dbReference type="NCBIfam" id="TIGR01087">
    <property type="entry name" value="murD"/>
    <property type="match status" value="1"/>
</dbReference>
<keyword evidence="5 9" id="KW-0132">Cell division</keyword>
<dbReference type="GO" id="GO:0009252">
    <property type="term" value="P:peptidoglycan biosynthetic process"/>
    <property type="evidence" value="ECO:0007669"/>
    <property type="project" value="UniProtKB-UniRule"/>
</dbReference>
<dbReference type="AlphaFoldDB" id="A0A4V1GDK0"/>
<name>A0A4V1GDK0_9BACT</name>
<keyword evidence="9 10" id="KW-0961">Cell wall biogenesis/degradation</keyword>
<dbReference type="GO" id="GO:0004326">
    <property type="term" value="F:tetrahydrofolylpolyglutamate synthase activity"/>
    <property type="evidence" value="ECO:0007669"/>
    <property type="project" value="InterPro"/>
</dbReference>
<keyword evidence="9 10" id="KW-0133">Cell shape</keyword>
<keyword evidence="8 9" id="KW-0131">Cell cycle</keyword>
<dbReference type="UniPathway" id="UPA00219"/>
<dbReference type="SUPFAM" id="SSF53244">
    <property type="entry name" value="MurD-like peptide ligases, peptide-binding domain"/>
    <property type="match status" value="1"/>
</dbReference>
<keyword evidence="7 9" id="KW-0067">ATP-binding</keyword>
<feature type="domain" description="Mur ligase central" evidence="12">
    <location>
        <begin position="97"/>
        <end position="233"/>
    </location>
</feature>
<keyword evidence="6 9" id="KW-0547">Nucleotide-binding</keyword>
<dbReference type="InterPro" id="IPR005762">
    <property type="entry name" value="MurD"/>
</dbReference>
<evidence type="ECO:0000256" key="10">
    <source>
        <dbReference type="RuleBase" id="RU003664"/>
    </source>
</evidence>
<feature type="domain" description="Mur ligase C-terminal" evidence="11">
    <location>
        <begin position="276"/>
        <end position="395"/>
    </location>
</feature>
<dbReference type="OrthoDB" id="9809796at2"/>
<dbReference type="Pfam" id="PF02875">
    <property type="entry name" value="Mur_ligase_C"/>
    <property type="match status" value="1"/>
</dbReference>
<keyword evidence="9 10" id="KW-0573">Peptidoglycan synthesis</keyword>
<comment type="pathway">
    <text evidence="2 9 10">Cell wall biogenesis; peptidoglycan biosynthesis.</text>
</comment>
<evidence type="ECO:0000256" key="5">
    <source>
        <dbReference type="ARBA" id="ARBA00022618"/>
    </source>
</evidence>
<evidence type="ECO:0000256" key="6">
    <source>
        <dbReference type="ARBA" id="ARBA00022741"/>
    </source>
</evidence>
<evidence type="ECO:0000313" key="13">
    <source>
        <dbReference type="EMBL" id="QCT42056.1"/>
    </source>
</evidence>
<dbReference type="InterPro" id="IPR036565">
    <property type="entry name" value="Mur-like_cat_sf"/>
</dbReference>
<gene>
    <name evidence="9 13" type="primary">murD</name>
    <name evidence="13" type="ORF">FBF37_01030</name>
</gene>
<accession>A0A4V1GDK0</accession>
<evidence type="ECO:0000256" key="1">
    <source>
        <dbReference type="ARBA" id="ARBA00004496"/>
    </source>
</evidence>
<proteinExistence type="inferred from homology"/>
<evidence type="ECO:0000256" key="8">
    <source>
        <dbReference type="ARBA" id="ARBA00023306"/>
    </source>
</evidence>
<dbReference type="GO" id="GO:0008764">
    <property type="term" value="F:UDP-N-acetylmuramoylalanine-D-glutamate ligase activity"/>
    <property type="evidence" value="ECO:0007669"/>
    <property type="project" value="UniProtKB-UniRule"/>
</dbReference>
<evidence type="ECO:0000313" key="14">
    <source>
        <dbReference type="Proteomes" id="UP000310639"/>
    </source>
</evidence>
<dbReference type="GO" id="GO:0008360">
    <property type="term" value="P:regulation of cell shape"/>
    <property type="evidence" value="ECO:0007669"/>
    <property type="project" value="UniProtKB-KW"/>
</dbReference>
<comment type="function">
    <text evidence="9 10">Cell wall formation. Catalyzes the addition of glutamate to the nucleotide precursor UDP-N-acetylmuramoyl-L-alanine (UMA).</text>
</comment>
<protein>
    <recommendedName>
        <fullName evidence="9 10">UDP-N-acetylmuramoylalanine--D-glutamate ligase</fullName>
        <ecNumber evidence="9 10">6.3.2.9</ecNumber>
    </recommendedName>
    <alternativeName>
        <fullName evidence="9">D-glutamic acid-adding enzyme</fullName>
    </alternativeName>
    <alternativeName>
        <fullName evidence="9">UDP-N-acetylmuramoyl-L-alanyl-D-glutamate synthetase</fullName>
    </alternativeName>
</protein>
<dbReference type="EMBL" id="CP040004">
    <property type="protein sequence ID" value="QCT42056.1"/>
    <property type="molecule type" value="Genomic_DNA"/>
</dbReference>
<comment type="subcellular location">
    <subcellularLocation>
        <location evidence="1 9 10">Cytoplasm</location>
    </subcellularLocation>
</comment>
<dbReference type="Gene3D" id="3.90.190.20">
    <property type="entry name" value="Mur ligase, C-terminal domain"/>
    <property type="match status" value="1"/>
</dbReference>